<keyword evidence="3" id="KW-1185">Reference proteome</keyword>
<feature type="region of interest" description="Disordered" evidence="1">
    <location>
        <begin position="263"/>
        <end position="330"/>
    </location>
</feature>
<dbReference type="Proteomes" id="UP000297452">
    <property type="component" value="Unassembled WGS sequence"/>
</dbReference>
<proteinExistence type="predicted"/>
<dbReference type="EMBL" id="PQXJ01000070">
    <property type="protein sequence ID" value="TGO66002.1"/>
    <property type="molecule type" value="Genomic_DNA"/>
</dbReference>
<comment type="caution">
    <text evidence="2">The sequence shown here is derived from an EMBL/GenBank/DDBJ whole genome shotgun (WGS) entry which is preliminary data.</text>
</comment>
<gene>
    <name evidence="2" type="ORF">BOTNAR_0070g00020</name>
</gene>
<accession>A0A4Z1J324</accession>
<evidence type="ECO:0000313" key="3">
    <source>
        <dbReference type="Proteomes" id="UP000297452"/>
    </source>
</evidence>
<protein>
    <submittedName>
        <fullName evidence="2">Uncharacterized protein</fullName>
    </submittedName>
</protein>
<evidence type="ECO:0000313" key="2">
    <source>
        <dbReference type="EMBL" id="TGO66002.1"/>
    </source>
</evidence>
<organism evidence="2 3">
    <name type="scientific">Botryotinia narcissicola</name>
    <dbReference type="NCBI Taxonomy" id="278944"/>
    <lineage>
        <taxon>Eukaryota</taxon>
        <taxon>Fungi</taxon>
        <taxon>Dikarya</taxon>
        <taxon>Ascomycota</taxon>
        <taxon>Pezizomycotina</taxon>
        <taxon>Leotiomycetes</taxon>
        <taxon>Helotiales</taxon>
        <taxon>Sclerotiniaceae</taxon>
        <taxon>Botryotinia</taxon>
    </lineage>
</organism>
<evidence type="ECO:0000256" key="1">
    <source>
        <dbReference type="SAM" id="MobiDB-lite"/>
    </source>
</evidence>
<reference evidence="2 3" key="1">
    <citation type="submission" date="2017-12" db="EMBL/GenBank/DDBJ databases">
        <title>Comparative genomics of Botrytis spp.</title>
        <authorList>
            <person name="Valero-Jimenez C.A."/>
            <person name="Tapia P."/>
            <person name="Veloso J."/>
            <person name="Silva-Moreno E."/>
            <person name="Staats M."/>
            <person name="Valdes J.H."/>
            <person name="Van Kan J.A.L."/>
        </authorList>
    </citation>
    <scope>NUCLEOTIDE SEQUENCE [LARGE SCALE GENOMIC DNA]</scope>
    <source>
        <strain evidence="2 3">MUCL2120</strain>
    </source>
</reference>
<feature type="compositionally biased region" description="Polar residues" evidence="1">
    <location>
        <begin position="295"/>
        <end position="318"/>
    </location>
</feature>
<dbReference type="AlphaFoldDB" id="A0A4Z1J324"/>
<name>A0A4Z1J324_9HELO</name>
<dbReference type="OrthoDB" id="3530723at2759"/>
<sequence length="357" mass="40194">MNSQAFGNTKLRLNEHEFTPRWEGLAGAADCIRKGRLKLKYAYSQNAILRTLDRKVLDKGLQTQWKFFSEDDVMFGSLSIRGGHVAYDMLTWRKDISSSSPKDILNLKQCLAEKALSFWEKNPDPAWIPGAKEEQAFVEAYENMVKIIQGVPTEEADKYSAYMEHRLRLATPTDGGKTHGPLLHEVLSNKISNPGMRIAAELKFQAAQALHPERYAKLDANHHLDVDYSRKKEGRNSKVVTAKSLVGRSLALLVNKSLGKRKRISGDEEEDKHLTNKLPPGKRRKTFDPDGTRISARTSGLRTSQLCTFDTGNPNTRSSKSRALHDPPKFELSNFTTPLALLTNSNMRRKVTDESKG</sequence>